<evidence type="ECO:0000256" key="5">
    <source>
        <dbReference type="ARBA" id="ARBA00022741"/>
    </source>
</evidence>
<evidence type="ECO:0000313" key="13">
    <source>
        <dbReference type="EMBL" id="EHC57123.1"/>
    </source>
</evidence>
<dbReference type="SUPFAM" id="SSF55186">
    <property type="entry name" value="ThrRS/AlaRS common domain"/>
    <property type="match status" value="1"/>
</dbReference>
<dbReference type="AlphaFoldDB" id="G5NDW3"/>
<evidence type="ECO:0000256" key="10">
    <source>
        <dbReference type="ARBA" id="ARBA00023146"/>
    </source>
</evidence>
<evidence type="ECO:0000256" key="9">
    <source>
        <dbReference type="ARBA" id="ARBA00022917"/>
    </source>
</evidence>
<feature type="transmembrane region" description="Helical" evidence="11">
    <location>
        <begin position="104"/>
        <end position="124"/>
    </location>
</feature>
<evidence type="ECO:0000256" key="6">
    <source>
        <dbReference type="ARBA" id="ARBA00022833"/>
    </source>
</evidence>
<proteinExistence type="predicted"/>
<dbReference type="GO" id="GO:0000049">
    <property type="term" value="F:tRNA binding"/>
    <property type="evidence" value="ECO:0007669"/>
    <property type="project" value="UniProtKB-KW"/>
</dbReference>
<keyword evidence="10 13" id="KW-0030">Aminoacyl-tRNA synthetase</keyword>
<dbReference type="InterPro" id="IPR012676">
    <property type="entry name" value="TGS-like"/>
</dbReference>
<dbReference type="InterPro" id="IPR018163">
    <property type="entry name" value="Thr/Ala-tRNA-synth_IIc_edit"/>
</dbReference>
<dbReference type="GO" id="GO:0046872">
    <property type="term" value="F:metal ion binding"/>
    <property type="evidence" value="ECO:0007669"/>
    <property type="project" value="UniProtKB-KW"/>
</dbReference>
<feature type="domain" description="TGS" evidence="12">
    <location>
        <begin position="1"/>
        <end position="61"/>
    </location>
</feature>
<gene>
    <name evidence="13" type="ORF">LTSEINV_2853</name>
</gene>
<dbReference type="GO" id="GO:0006412">
    <property type="term" value="P:translation"/>
    <property type="evidence" value="ECO:0007669"/>
    <property type="project" value="UniProtKB-KW"/>
</dbReference>
<evidence type="ECO:0000313" key="14">
    <source>
        <dbReference type="Proteomes" id="UP000003532"/>
    </source>
</evidence>
<protein>
    <submittedName>
        <fullName evidence="13">Threonyl-tRNA synthetase</fullName>
    </submittedName>
</protein>
<dbReference type="PATRIC" id="fig|913075.3.peg.2187"/>
<dbReference type="BioCyc" id="SENT913075:G120P-3840-MONOMER"/>
<name>G5NDW3_SALET</name>
<evidence type="ECO:0000256" key="4">
    <source>
        <dbReference type="ARBA" id="ARBA00022723"/>
    </source>
</evidence>
<dbReference type="Gene3D" id="3.30.980.10">
    <property type="entry name" value="Threonyl-trna Synthetase, Chain A, domain 2"/>
    <property type="match status" value="1"/>
</dbReference>
<keyword evidence="4" id="KW-0479">Metal-binding</keyword>
<keyword evidence="11" id="KW-0472">Membrane</keyword>
<keyword evidence="1" id="KW-0963">Cytoplasm</keyword>
<evidence type="ECO:0000256" key="3">
    <source>
        <dbReference type="ARBA" id="ARBA00022598"/>
    </source>
</evidence>
<dbReference type="CDD" id="cd01667">
    <property type="entry name" value="TGS_ThrRS"/>
    <property type="match status" value="1"/>
</dbReference>
<keyword evidence="7" id="KW-0067">ATP-binding</keyword>
<dbReference type="GO" id="GO:0004812">
    <property type="term" value="F:aminoacyl-tRNA ligase activity"/>
    <property type="evidence" value="ECO:0007669"/>
    <property type="project" value="UniProtKB-KW"/>
</dbReference>
<evidence type="ECO:0000256" key="7">
    <source>
        <dbReference type="ARBA" id="ARBA00022840"/>
    </source>
</evidence>
<evidence type="ECO:0000259" key="12">
    <source>
        <dbReference type="PROSITE" id="PS51880"/>
    </source>
</evidence>
<comment type="caution">
    <text evidence="13">The sequence shown here is derived from an EMBL/GenBank/DDBJ whole genome shotgun (WGS) entry which is preliminary data.</text>
</comment>
<dbReference type="EMBL" id="AFCO01000932">
    <property type="protein sequence ID" value="EHC57123.1"/>
    <property type="molecule type" value="Genomic_DNA"/>
</dbReference>
<dbReference type="Gene3D" id="3.10.20.30">
    <property type="match status" value="1"/>
</dbReference>
<sequence>MPVITLPDGSQRHYDHPVSPMDVALDIGPGLAKATIAGRVNGELVDACDLIENDATLAIITAKDEEGLEIIRHSCAHLLGHAIKQLWPHTKMAIGPVVDKSTTVFTMTLILSTTVFTMTLILTAR</sequence>
<evidence type="ECO:0000256" key="11">
    <source>
        <dbReference type="SAM" id="Phobius"/>
    </source>
</evidence>
<keyword evidence="11" id="KW-1133">Transmembrane helix</keyword>
<organism evidence="13 14">
    <name type="scientific">Salmonella enterica subsp. enterica serovar Inverness str. R8-3668</name>
    <dbReference type="NCBI Taxonomy" id="913075"/>
    <lineage>
        <taxon>Bacteria</taxon>
        <taxon>Pseudomonadati</taxon>
        <taxon>Pseudomonadota</taxon>
        <taxon>Gammaproteobacteria</taxon>
        <taxon>Enterobacterales</taxon>
        <taxon>Enterobacteriaceae</taxon>
        <taxon>Salmonella</taxon>
    </lineage>
</organism>
<keyword evidence="9" id="KW-0648">Protein biosynthesis</keyword>
<dbReference type="SUPFAM" id="SSF81271">
    <property type="entry name" value="TGS-like"/>
    <property type="match status" value="1"/>
</dbReference>
<dbReference type="GO" id="GO:0005524">
    <property type="term" value="F:ATP binding"/>
    <property type="evidence" value="ECO:0007669"/>
    <property type="project" value="UniProtKB-KW"/>
</dbReference>
<keyword evidence="3" id="KW-0436">Ligase</keyword>
<keyword evidence="11" id="KW-0812">Transmembrane</keyword>
<accession>G5NDW3</accession>
<keyword evidence="5" id="KW-0547">Nucleotide-binding</keyword>
<evidence type="ECO:0000256" key="8">
    <source>
        <dbReference type="ARBA" id="ARBA00022884"/>
    </source>
</evidence>
<evidence type="ECO:0000256" key="2">
    <source>
        <dbReference type="ARBA" id="ARBA00022555"/>
    </source>
</evidence>
<dbReference type="PROSITE" id="PS51880">
    <property type="entry name" value="TGS"/>
    <property type="match status" value="1"/>
</dbReference>
<keyword evidence="2" id="KW-0820">tRNA-binding</keyword>
<keyword evidence="6" id="KW-0862">Zinc</keyword>
<dbReference type="InterPro" id="IPR004095">
    <property type="entry name" value="TGS"/>
</dbReference>
<dbReference type="Proteomes" id="UP000003532">
    <property type="component" value="Unassembled WGS sequence"/>
</dbReference>
<reference evidence="13 14" key="1">
    <citation type="journal article" date="2011" name="BMC Genomics">
        <title>Genome sequencing reveals diversification of virulence factor content and possible host adaptation in distinct subpopulations of Salmonella enterica.</title>
        <authorList>
            <person name="den Bakker H.C."/>
            <person name="Moreno Switt A.I."/>
            <person name="Govoni G."/>
            <person name="Cummings C.A."/>
            <person name="Ranieri M.L."/>
            <person name="Degoricija L."/>
            <person name="Hoelzer K."/>
            <person name="Rodriguez-Rivera L.D."/>
            <person name="Brown S."/>
            <person name="Bolchacova E."/>
            <person name="Furtado M.R."/>
            <person name="Wiedmann M."/>
        </authorList>
    </citation>
    <scope>NUCLEOTIDE SEQUENCE [LARGE SCALE GENOMIC DNA]</scope>
    <source>
        <strain evidence="13 14">R8-3668</strain>
    </source>
</reference>
<dbReference type="FunFam" id="3.10.20.30:FF:000005">
    <property type="entry name" value="Threonine--tRNA ligase"/>
    <property type="match status" value="1"/>
</dbReference>
<keyword evidence="8" id="KW-0694">RNA-binding</keyword>
<evidence type="ECO:0000256" key="1">
    <source>
        <dbReference type="ARBA" id="ARBA00022490"/>
    </source>
</evidence>
<dbReference type="InterPro" id="IPR012675">
    <property type="entry name" value="Beta-grasp_dom_sf"/>
</dbReference>
<dbReference type="Pfam" id="PF02824">
    <property type="entry name" value="TGS"/>
    <property type="match status" value="1"/>
</dbReference>